<reference evidence="2" key="1">
    <citation type="submission" date="2022-03" db="EMBL/GenBank/DDBJ databases">
        <authorList>
            <person name="Alioto T."/>
            <person name="Alioto T."/>
            <person name="Gomez Garrido J."/>
        </authorList>
    </citation>
    <scope>NUCLEOTIDE SEQUENCE</scope>
</reference>
<evidence type="ECO:0000313" key="3">
    <source>
        <dbReference type="Proteomes" id="UP001295444"/>
    </source>
</evidence>
<keyword evidence="3" id="KW-1185">Reference proteome</keyword>
<dbReference type="EMBL" id="OW240912">
    <property type="protein sequence ID" value="CAH2224486.1"/>
    <property type="molecule type" value="Genomic_DNA"/>
</dbReference>
<feature type="domain" description="Endonuclease/exonuclease/phosphatase" evidence="1">
    <location>
        <begin position="28"/>
        <end position="129"/>
    </location>
</feature>
<dbReference type="Proteomes" id="UP001295444">
    <property type="component" value="Chromosome 01"/>
</dbReference>
<name>A0AAD1R6I7_PELCU</name>
<feature type="non-terminal residue" evidence="2">
    <location>
        <position position="1"/>
    </location>
</feature>
<organism evidence="2 3">
    <name type="scientific">Pelobates cultripes</name>
    <name type="common">Western spadefoot toad</name>
    <dbReference type="NCBI Taxonomy" id="61616"/>
    <lineage>
        <taxon>Eukaryota</taxon>
        <taxon>Metazoa</taxon>
        <taxon>Chordata</taxon>
        <taxon>Craniata</taxon>
        <taxon>Vertebrata</taxon>
        <taxon>Euteleostomi</taxon>
        <taxon>Amphibia</taxon>
        <taxon>Batrachia</taxon>
        <taxon>Anura</taxon>
        <taxon>Pelobatoidea</taxon>
        <taxon>Pelobatidae</taxon>
        <taxon>Pelobates</taxon>
    </lineage>
</organism>
<evidence type="ECO:0000313" key="2">
    <source>
        <dbReference type="EMBL" id="CAH2224486.1"/>
    </source>
</evidence>
<dbReference type="AlphaFoldDB" id="A0AAD1R6I7"/>
<protein>
    <recommendedName>
        <fullName evidence="1">Endonuclease/exonuclease/phosphatase domain-containing protein</fullName>
    </recommendedName>
</protein>
<dbReference type="InterPro" id="IPR005135">
    <property type="entry name" value="Endo/exonuclease/phosphatase"/>
</dbReference>
<accession>A0AAD1R6I7</accession>
<dbReference type="Pfam" id="PF03372">
    <property type="entry name" value="Exo_endo_phos"/>
    <property type="match status" value="1"/>
</dbReference>
<dbReference type="GO" id="GO:0003824">
    <property type="term" value="F:catalytic activity"/>
    <property type="evidence" value="ECO:0007669"/>
    <property type="project" value="InterPro"/>
</dbReference>
<dbReference type="SUPFAM" id="SSF56219">
    <property type="entry name" value="DNase I-like"/>
    <property type="match status" value="1"/>
</dbReference>
<proteinExistence type="predicted"/>
<dbReference type="Gene3D" id="3.60.10.10">
    <property type="entry name" value="Endonuclease/exonuclease/phosphatase"/>
    <property type="match status" value="1"/>
</dbReference>
<feature type="non-terminal residue" evidence="2">
    <location>
        <position position="137"/>
    </location>
</feature>
<gene>
    <name evidence="2" type="ORF">PECUL_23A050201</name>
</gene>
<dbReference type="InterPro" id="IPR036691">
    <property type="entry name" value="Endo/exonu/phosph_ase_sf"/>
</dbReference>
<evidence type="ECO:0000259" key="1">
    <source>
        <dbReference type="Pfam" id="PF03372"/>
    </source>
</evidence>
<sequence length="137" mass="15107">VGTAALTHLAPRGIRMAYAPSPLVVHSQNCRGLNIPERGSHLLRSLKQQHVSVAMLQETHLRPETNKLLKDKTYPTNYYSNHPTARKAGTAILLASHLQFKPIDTLSDAGGRFLFVKGEIAQKVYTFATVYTPNSGQ</sequence>